<proteinExistence type="predicted"/>
<dbReference type="PANTHER" id="PTHR45726">
    <property type="entry name" value="LEUKOTRIENE A-4 HYDROLASE"/>
    <property type="match status" value="1"/>
</dbReference>
<dbReference type="RefSeq" id="WP_066334353.1">
    <property type="nucleotide sequence ID" value="NZ_CP017688.1"/>
</dbReference>
<feature type="domain" description="Peptidase M1 membrane alanine aminopeptidase" evidence="4">
    <location>
        <begin position="273"/>
        <end position="474"/>
    </location>
</feature>
<dbReference type="Pfam" id="PF01433">
    <property type="entry name" value="Peptidase_M1"/>
    <property type="match status" value="1"/>
</dbReference>
<dbReference type="Gene3D" id="1.10.390.10">
    <property type="entry name" value="Neutral Protease Domain 2"/>
    <property type="match status" value="1"/>
</dbReference>
<comment type="caution">
    <text evidence="6">The sequence shown here is derived from an EMBL/GenBank/DDBJ whole genome shotgun (WGS) entry which is preliminary data.</text>
</comment>
<dbReference type="EMBL" id="LVEP01000024">
    <property type="protein sequence ID" value="OCB76075.1"/>
    <property type="molecule type" value="Genomic_DNA"/>
</dbReference>
<evidence type="ECO:0000313" key="7">
    <source>
        <dbReference type="Proteomes" id="UP000093510"/>
    </source>
</evidence>
<feature type="chain" id="PRO_5008625122" evidence="3">
    <location>
        <begin position="21"/>
        <end position="551"/>
    </location>
</feature>
<feature type="binding site" evidence="2">
    <location>
        <position position="339"/>
    </location>
    <ligand>
        <name>Zn(2+)</name>
        <dbReference type="ChEBI" id="CHEBI:29105"/>
        <note>catalytic</note>
    </ligand>
</feature>
<keyword evidence="2" id="KW-0479">Metal-binding</keyword>
<feature type="domain" description="Aminopeptidase N-like N-terminal" evidence="5">
    <location>
        <begin position="52"/>
        <end position="228"/>
    </location>
</feature>
<dbReference type="PANTHER" id="PTHR45726:SF3">
    <property type="entry name" value="LEUKOTRIENE A-4 HYDROLASE"/>
    <property type="match status" value="1"/>
</dbReference>
<dbReference type="InterPro" id="IPR045357">
    <property type="entry name" value="Aminopeptidase_N-like_N"/>
</dbReference>
<keyword evidence="2" id="KW-0862">Zinc</keyword>
<sequence length="551" mass="63792">MKNNRYFFLIAFLTANVVLAQGLLKTSQVAFTRQDTLRGSITKERAWWDVKKYHLDIKVHPADSTITGSNTIVYQVLTAHHKMQIDLQYPMEITKITQDGVSLEYTREGNVFWVNLASLQQVGSIRELVVFYTGKPKVAVNPPWDGGITWKKDANGKPFIASSCQGLGASVWWPNKDHMYDEVENMTIRVNVPEDVMNVSNGRLQSVQKLKDATKTYTWVVTNPINNYGVAINIGDYVLFSEKYQGEKGILDCNYYVLRDNLTKAIKQFKDVSRMLKAFEYWFGPYPFYEDSYKLVEAPYLGMEHQSAVTYGNGYKNGYLGRDLSGSGWGLTFDFIIIHESGHEWFANSITYKDIADMWIHESFTNYSESLFVEYHYGKEAGYQYVRGLRKNIANDKPIIGQLNVNHEGSGDMYFKGANMLHTIRQLVNNDQKWRTILRGLNRSFYHQTVTSKQIEDYISTAAAIDLTPVFDQYLRGIKIPVLEYFWKQNQLNYRWSNCVTNFNMPVKITLQDQEKWLYPTTNWNKVAHSTQNFKLQIDSNFYIKGHEITE</sequence>
<feature type="active site" description="Proton donor" evidence="1">
    <location>
        <position position="414"/>
    </location>
</feature>
<evidence type="ECO:0000259" key="5">
    <source>
        <dbReference type="Pfam" id="PF17900"/>
    </source>
</evidence>
<evidence type="ECO:0000313" key="6">
    <source>
        <dbReference type="EMBL" id="OCB76075.1"/>
    </source>
</evidence>
<reference evidence="6 7" key="1">
    <citation type="submission" date="2016-03" db="EMBL/GenBank/DDBJ databases">
        <authorList>
            <person name="Ploux O."/>
        </authorList>
    </citation>
    <scope>NUCLEOTIDE SEQUENCE [LARGE SCALE GENOMIC DNA]</scope>
    <source>
        <strain evidence="6 7">LPB0076</strain>
    </source>
</reference>
<dbReference type="CDD" id="cd09603">
    <property type="entry name" value="M1_APN_like"/>
    <property type="match status" value="1"/>
</dbReference>
<evidence type="ECO:0000256" key="2">
    <source>
        <dbReference type="PIRSR" id="PIRSR634015-3"/>
    </source>
</evidence>
<dbReference type="InterPro" id="IPR027268">
    <property type="entry name" value="Peptidase_M4/M1_CTD_sf"/>
</dbReference>
<dbReference type="GO" id="GO:0008270">
    <property type="term" value="F:zinc ion binding"/>
    <property type="evidence" value="ECO:0007669"/>
    <property type="project" value="InterPro"/>
</dbReference>
<dbReference type="STRING" id="1763534.GCA_001831475_02135"/>
<evidence type="ECO:0000259" key="4">
    <source>
        <dbReference type="Pfam" id="PF01433"/>
    </source>
</evidence>
<name>A0A1B9E2B7_9FLAO</name>
<dbReference type="InterPro" id="IPR034015">
    <property type="entry name" value="M1_LTA4H"/>
</dbReference>
<feature type="active site" description="Proton acceptor" evidence="1">
    <location>
        <position position="340"/>
    </location>
</feature>
<gene>
    <name evidence="6" type="ORF">LPBF_07130</name>
</gene>
<evidence type="ECO:0000256" key="3">
    <source>
        <dbReference type="SAM" id="SignalP"/>
    </source>
</evidence>
<dbReference type="GO" id="GO:0008237">
    <property type="term" value="F:metallopeptidase activity"/>
    <property type="evidence" value="ECO:0007669"/>
    <property type="project" value="InterPro"/>
</dbReference>
<dbReference type="InterPro" id="IPR014782">
    <property type="entry name" value="Peptidase_M1_dom"/>
</dbReference>
<dbReference type="SUPFAM" id="SSF63737">
    <property type="entry name" value="Leukotriene A4 hydrolase N-terminal domain"/>
    <property type="match status" value="1"/>
</dbReference>
<dbReference type="Pfam" id="PF17900">
    <property type="entry name" value="Peptidase_M1_N"/>
    <property type="match status" value="1"/>
</dbReference>
<dbReference type="OrthoDB" id="100605at2"/>
<feature type="signal peptide" evidence="3">
    <location>
        <begin position="1"/>
        <end position="20"/>
    </location>
</feature>
<keyword evidence="7" id="KW-1185">Reference proteome</keyword>
<evidence type="ECO:0000256" key="1">
    <source>
        <dbReference type="PIRSR" id="PIRSR634015-1"/>
    </source>
</evidence>
<protein>
    <submittedName>
        <fullName evidence="6">Peptidase M1</fullName>
    </submittedName>
</protein>
<dbReference type="AlphaFoldDB" id="A0A1B9E2B7"/>
<feature type="binding site" evidence="2">
    <location>
        <position position="343"/>
    </location>
    <ligand>
        <name>Zn(2+)</name>
        <dbReference type="ChEBI" id="CHEBI:29105"/>
        <note>catalytic</note>
    </ligand>
</feature>
<comment type="cofactor">
    <cofactor evidence="2">
        <name>Zn(2+)</name>
        <dbReference type="ChEBI" id="CHEBI:29105"/>
    </cofactor>
    <text evidence="2">Binds 1 zinc ion per subunit.</text>
</comment>
<accession>A0A1B9E2B7</accession>
<dbReference type="InterPro" id="IPR042097">
    <property type="entry name" value="Aminopeptidase_N-like_N_sf"/>
</dbReference>
<dbReference type="Proteomes" id="UP000093510">
    <property type="component" value="Unassembled WGS sequence"/>
</dbReference>
<dbReference type="SUPFAM" id="SSF55486">
    <property type="entry name" value="Metalloproteases ('zincins'), catalytic domain"/>
    <property type="match status" value="1"/>
</dbReference>
<dbReference type="Gene3D" id="2.60.40.1730">
    <property type="entry name" value="tricorn interacting facor f3 domain"/>
    <property type="match status" value="1"/>
</dbReference>
<organism evidence="6 7">
    <name type="scientific">Flavobacterium crassostreae</name>
    <dbReference type="NCBI Taxonomy" id="1763534"/>
    <lineage>
        <taxon>Bacteria</taxon>
        <taxon>Pseudomonadati</taxon>
        <taxon>Bacteroidota</taxon>
        <taxon>Flavobacteriia</taxon>
        <taxon>Flavobacteriales</taxon>
        <taxon>Flavobacteriaceae</taxon>
        <taxon>Flavobacterium</taxon>
    </lineage>
</organism>
<feature type="binding site" evidence="2">
    <location>
        <position position="362"/>
    </location>
    <ligand>
        <name>Zn(2+)</name>
        <dbReference type="ChEBI" id="CHEBI:29105"/>
        <note>catalytic</note>
    </ligand>
</feature>
<keyword evidence="3" id="KW-0732">Signal</keyword>